<gene>
    <name evidence="4" type="ORF">D9Q98_001388</name>
</gene>
<comment type="similarity">
    <text evidence="1">Belongs to the CCDC25 family.</text>
</comment>
<reference evidence="4" key="1">
    <citation type="journal article" date="2019" name="Plant J.">
        <title>Chlorella vulgaris genome assembly and annotation reveals the molecular basis for metabolic acclimation to high light conditions.</title>
        <authorList>
            <person name="Cecchin M."/>
            <person name="Marcolungo L."/>
            <person name="Rossato M."/>
            <person name="Girolomoni L."/>
            <person name="Cosentino E."/>
            <person name="Cuine S."/>
            <person name="Li-Beisson Y."/>
            <person name="Delledonne M."/>
            <person name="Ballottari M."/>
        </authorList>
    </citation>
    <scope>NUCLEOTIDE SEQUENCE</scope>
    <source>
        <strain evidence="4">211/11P</strain>
    </source>
</reference>
<feature type="domain" description="NFACT RNA-binding" evidence="3">
    <location>
        <begin position="1"/>
        <end position="115"/>
    </location>
</feature>
<evidence type="ECO:0000313" key="5">
    <source>
        <dbReference type="Proteomes" id="UP001055712"/>
    </source>
</evidence>
<dbReference type="InterPro" id="IPR039730">
    <property type="entry name" value="Jlp2/Ccd25"/>
</dbReference>
<keyword evidence="5" id="KW-1185">Reference proteome</keyword>
<evidence type="ECO:0000313" key="4">
    <source>
        <dbReference type="EMBL" id="KAI3438974.1"/>
    </source>
</evidence>
<evidence type="ECO:0000256" key="2">
    <source>
        <dbReference type="SAM" id="MobiDB-lite"/>
    </source>
</evidence>
<dbReference type="EMBL" id="SIDB01000001">
    <property type="protein sequence ID" value="KAI3438974.1"/>
    <property type="molecule type" value="Genomic_DNA"/>
</dbReference>
<name>A0A9D4U199_CHLVU</name>
<dbReference type="Pfam" id="PF05670">
    <property type="entry name" value="NFACT-R_1"/>
    <property type="match status" value="1"/>
</dbReference>
<dbReference type="Proteomes" id="UP001055712">
    <property type="component" value="Unassembled WGS sequence"/>
</dbReference>
<dbReference type="PANTHER" id="PTHR13049">
    <property type="entry name" value="DUF814-RELATED"/>
    <property type="match status" value="1"/>
</dbReference>
<dbReference type="OrthoDB" id="200398at2759"/>
<dbReference type="AlphaFoldDB" id="A0A9D4U199"/>
<reference evidence="4" key="2">
    <citation type="submission" date="2020-11" db="EMBL/GenBank/DDBJ databases">
        <authorList>
            <person name="Cecchin M."/>
            <person name="Marcolungo L."/>
            <person name="Rossato M."/>
            <person name="Girolomoni L."/>
            <person name="Cosentino E."/>
            <person name="Cuine S."/>
            <person name="Li-Beisson Y."/>
            <person name="Delledonne M."/>
            <person name="Ballottari M."/>
        </authorList>
    </citation>
    <scope>NUCLEOTIDE SEQUENCE</scope>
    <source>
        <strain evidence="4">211/11P</strain>
        <tissue evidence="4">Whole cell</tissue>
    </source>
</reference>
<sequence length="218" mass="25362">MVFFFVPRGYGPGKEDWLLYMGLDKYENEDLIKYALPQDVWFHVDALSSAHVYLRMPEGKTMADIPKDTLEDACQLVKANSIQGNKASNVGIVYTPASNLRKTDDMATGQVGFHNDKLVKKTQITRRLNEIMNRLNKTQEERFPDLAAEKAAWEKEQIGKRKSQAAVQRLTEKEEKEEQKRQQDMLDYKHIMREEAMVTGGDLREKYENVEQYEDDFM</sequence>
<feature type="region of interest" description="Disordered" evidence="2">
    <location>
        <begin position="157"/>
        <end position="185"/>
    </location>
</feature>
<comment type="caution">
    <text evidence="4">The sequence shown here is derived from an EMBL/GenBank/DDBJ whole genome shotgun (WGS) entry which is preliminary data.</text>
</comment>
<organism evidence="4 5">
    <name type="scientific">Chlorella vulgaris</name>
    <name type="common">Green alga</name>
    <dbReference type="NCBI Taxonomy" id="3077"/>
    <lineage>
        <taxon>Eukaryota</taxon>
        <taxon>Viridiplantae</taxon>
        <taxon>Chlorophyta</taxon>
        <taxon>core chlorophytes</taxon>
        <taxon>Trebouxiophyceae</taxon>
        <taxon>Chlorellales</taxon>
        <taxon>Chlorellaceae</taxon>
        <taxon>Chlorella clade</taxon>
        <taxon>Chlorella</taxon>
    </lineage>
</organism>
<feature type="compositionally biased region" description="Basic and acidic residues" evidence="2">
    <location>
        <begin position="170"/>
        <end position="185"/>
    </location>
</feature>
<protein>
    <recommendedName>
        <fullName evidence="3">NFACT RNA-binding domain-containing protein</fullName>
    </recommendedName>
</protein>
<evidence type="ECO:0000259" key="3">
    <source>
        <dbReference type="Pfam" id="PF05670"/>
    </source>
</evidence>
<accession>A0A9D4U199</accession>
<evidence type="ECO:0000256" key="1">
    <source>
        <dbReference type="ARBA" id="ARBA00008998"/>
    </source>
</evidence>
<proteinExistence type="inferred from homology"/>
<dbReference type="PANTHER" id="PTHR13049:SF2">
    <property type="entry name" value="COILED-COIL DOMAIN-CONTAINING PROTEIN 25"/>
    <property type="match status" value="1"/>
</dbReference>
<dbReference type="InterPro" id="IPR008532">
    <property type="entry name" value="NFACT_RNA-bd"/>
</dbReference>